<dbReference type="GO" id="GO:0005886">
    <property type="term" value="C:plasma membrane"/>
    <property type="evidence" value="ECO:0007669"/>
    <property type="project" value="TreeGrafter"/>
</dbReference>
<feature type="transmembrane region" description="Helical" evidence="1">
    <location>
        <begin position="717"/>
        <end position="735"/>
    </location>
</feature>
<dbReference type="Proteomes" id="UP000199527">
    <property type="component" value="Unassembled WGS sequence"/>
</dbReference>
<dbReference type="PANTHER" id="PTHR33406:SF13">
    <property type="entry name" value="MEMBRANE PROTEIN YDFJ"/>
    <property type="match status" value="1"/>
</dbReference>
<feature type="transmembrane region" description="Helical" evidence="1">
    <location>
        <begin position="346"/>
        <end position="365"/>
    </location>
</feature>
<feature type="transmembrane region" description="Helical" evidence="1">
    <location>
        <begin position="684"/>
        <end position="705"/>
    </location>
</feature>
<evidence type="ECO:0000256" key="1">
    <source>
        <dbReference type="SAM" id="Phobius"/>
    </source>
</evidence>
<dbReference type="SUPFAM" id="SSF82866">
    <property type="entry name" value="Multidrug efflux transporter AcrB transmembrane domain"/>
    <property type="match status" value="2"/>
</dbReference>
<feature type="transmembrane region" description="Helical" evidence="1">
    <location>
        <begin position="308"/>
        <end position="325"/>
    </location>
</feature>
<keyword evidence="1" id="KW-0472">Membrane</keyword>
<feature type="transmembrane region" description="Helical" evidence="1">
    <location>
        <begin position="741"/>
        <end position="762"/>
    </location>
</feature>
<dbReference type="PANTHER" id="PTHR33406">
    <property type="entry name" value="MEMBRANE PROTEIN MJ1562-RELATED"/>
    <property type="match status" value="1"/>
</dbReference>
<feature type="transmembrane region" description="Helical" evidence="1">
    <location>
        <begin position="656"/>
        <end position="678"/>
    </location>
</feature>
<name>A0A1G8NAQ1_9GAMM</name>
<reference evidence="3" key="1">
    <citation type="submission" date="2016-10" db="EMBL/GenBank/DDBJ databases">
        <authorList>
            <person name="Varghese N."/>
            <person name="Submissions S."/>
        </authorList>
    </citation>
    <scope>NUCLEOTIDE SEQUENCE [LARGE SCALE GENOMIC DNA]</scope>
    <source>
        <strain evidence="3">DSM 23317</strain>
    </source>
</reference>
<protein>
    <submittedName>
        <fullName evidence="2">Predicted exporter</fullName>
    </submittedName>
</protein>
<accession>A0A1G8NAQ1</accession>
<dbReference type="Gene3D" id="1.20.1640.10">
    <property type="entry name" value="Multidrug efflux transporter AcrB transmembrane domain"/>
    <property type="match status" value="2"/>
</dbReference>
<dbReference type="InterPro" id="IPR050545">
    <property type="entry name" value="Mycobact_MmpL"/>
</dbReference>
<dbReference type="AlphaFoldDB" id="A0A1G8NAQ1"/>
<feature type="transmembrane region" description="Helical" evidence="1">
    <location>
        <begin position="371"/>
        <end position="389"/>
    </location>
</feature>
<gene>
    <name evidence="2" type="ORF">SAMN04488540_10353</name>
</gene>
<dbReference type="OrthoDB" id="9780358at2"/>
<feature type="transmembrane region" description="Helical" evidence="1">
    <location>
        <begin position="255"/>
        <end position="274"/>
    </location>
</feature>
<sequence length="771" mass="83779">MLNSESVRRWTPVHGWCSWLALLLLVLLATAFRQGFSWPAMSTDITTLLPSGQDEAASEVVNRFATAGGQTFFLLLDAPDSGMATAMADSLSQRLGRSGAVLQSASDSGMASLGRFLYPYRFGLLTPAQQRELQQQPPQQWLSRLYLALSTPGVTPAAGLIEGDPLLLFPDYLQSLAQGIEGWQPEERGLSRSWEQRQLLLTRWQLQGSAFEPEAQKRLLQALNEESERWPEITVTRAGVVFHAAEATAQAKREMTWLGSASLLLVVLFTLVVFRRLAPLGWLLLVIGSALVVGASACLLLLGQLHAITLVFGTTLVGVAVDYTLHLSCQPGSSARRSARTLRLPMLLALLSSCLAYLVMIVMPFPGLKQMAVFSIAGLLWAFLTVQWMPVMGFVKPTADPRCVAVARDWSQLGARLTRSPWLWLGLTLVMAVGVSQLRFDDDVRHFQQSSASLMQQQRHLNQLLPLPEQHRMLLLNADSEQQLLQLEESLRGPLQALIAAQQLQGASLLTDTLPSLAQQQTSRQVLTLAYTSPQLSQGLQQLGFAANFTQGLAGQLAEAPMLTPAQWLAQPGGSPLKLQWLGAGPSGWRSVVLLTGVQDVAALQALSAIDGVRYLDRIEDLGRVMAHYRWALMTVTLLILVMAVLLISRVHPWKLALLVVLPPVAAMLLVAAVWGLAGIPMTLFHMLGLLLMLGIALDQTLFLASTPRTEWGHCSLAIALSVLSTVAAFGMLGLSSTPPLAAFGQSLSMGLLTAAVLAPVVERHIGKESK</sequence>
<feature type="transmembrane region" description="Helical" evidence="1">
    <location>
        <begin position="629"/>
        <end position="649"/>
    </location>
</feature>
<feature type="transmembrane region" description="Helical" evidence="1">
    <location>
        <begin position="281"/>
        <end position="302"/>
    </location>
</feature>
<keyword evidence="3" id="KW-1185">Reference proteome</keyword>
<evidence type="ECO:0000313" key="3">
    <source>
        <dbReference type="Proteomes" id="UP000199527"/>
    </source>
</evidence>
<proteinExistence type="predicted"/>
<feature type="transmembrane region" description="Helical" evidence="1">
    <location>
        <begin position="422"/>
        <end position="440"/>
    </location>
</feature>
<evidence type="ECO:0000313" key="2">
    <source>
        <dbReference type="EMBL" id="SDI76610.1"/>
    </source>
</evidence>
<keyword evidence="1" id="KW-0812">Transmembrane</keyword>
<dbReference type="EMBL" id="FNEM01000003">
    <property type="protein sequence ID" value="SDI76610.1"/>
    <property type="molecule type" value="Genomic_DNA"/>
</dbReference>
<organism evidence="2 3">
    <name type="scientific">Ferrimonas sediminum</name>
    <dbReference type="NCBI Taxonomy" id="718193"/>
    <lineage>
        <taxon>Bacteria</taxon>
        <taxon>Pseudomonadati</taxon>
        <taxon>Pseudomonadota</taxon>
        <taxon>Gammaproteobacteria</taxon>
        <taxon>Alteromonadales</taxon>
        <taxon>Ferrimonadaceae</taxon>
        <taxon>Ferrimonas</taxon>
    </lineage>
</organism>
<dbReference type="RefSeq" id="WP_143026559.1">
    <property type="nucleotide sequence ID" value="NZ_FNEM01000003.1"/>
</dbReference>
<keyword evidence="1" id="KW-1133">Transmembrane helix</keyword>